<dbReference type="InterPro" id="IPR006860">
    <property type="entry name" value="FecR"/>
</dbReference>
<dbReference type="GO" id="GO:0016989">
    <property type="term" value="F:sigma factor antagonist activity"/>
    <property type="evidence" value="ECO:0007669"/>
    <property type="project" value="TreeGrafter"/>
</dbReference>
<keyword evidence="1" id="KW-0472">Membrane</keyword>
<dbReference type="InterPro" id="IPR032508">
    <property type="entry name" value="FecR_C"/>
</dbReference>
<accession>A0AAJ5WST4</accession>
<reference evidence="4" key="1">
    <citation type="submission" date="2023-03" db="EMBL/GenBank/DDBJ databases">
        <title>Andean soil-derived lignocellulolytic bacterial consortium as a source of novel taxa and putative plastic-active enzymes.</title>
        <authorList>
            <person name="Diaz-Garcia L."/>
            <person name="Chuvochina M."/>
            <person name="Feuerriegel G."/>
            <person name="Bunk B."/>
            <person name="Sproer C."/>
            <person name="Streit W.R."/>
            <person name="Rodriguez L.M."/>
            <person name="Overmann J."/>
            <person name="Jimenez D.J."/>
        </authorList>
    </citation>
    <scope>NUCLEOTIDE SEQUENCE</scope>
    <source>
        <strain evidence="4">MAG 7</strain>
    </source>
</reference>
<keyword evidence="1" id="KW-0812">Transmembrane</keyword>
<dbReference type="Pfam" id="PF16344">
    <property type="entry name" value="FecR_C"/>
    <property type="match status" value="1"/>
</dbReference>
<sequence>MQRSVTYYHQLLSSYLDGAVSVEEANELFDFIRQSPVEARQLMEAAGHTDFSDRFGHLENIDAATSQRMYDRLAGAISSSSFSHRPVHRVHFLRKSWFRYAAAVLLVAGTLAVFLLLNNHQQEPLQAAGKKQPQKDIVPGSDKAVLTLADGSSLVLDEAQNGDLARQGNARVVKLENGRLAYEAKAGPGEKPSFNTLTVPRGGQYALTLADGTRVWLNAASSIRYPTVFAGAERKVEVSGEVYMEIATNSRKPFIVEANGTAVQVLGTSFNLNAYPDESVVRTTLIEGSVRVSKTSTADVAVLNPGQQAEVAGHVDGVKVVAVDTEQVLAWKNGLFSFQNADIKTIMRQLSRWYDINIVYENAVPSQRFFGEMNRNLTLSQVLKGLEVSKVNFRLEGRNLIVMP</sequence>
<dbReference type="PANTHER" id="PTHR30273">
    <property type="entry name" value="PERIPLASMIC SIGNAL SENSOR AND SIGMA FACTOR ACTIVATOR FECR-RELATED"/>
    <property type="match status" value="1"/>
</dbReference>
<dbReference type="Pfam" id="PF04773">
    <property type="entry name" value="FecR"/>
    <property type="match status" value="1"/>
</dbReference>
<evidence type="ECO:0000313" key="4">
    <source>
        <dbReference type="EMBL" id="WEK33825.1"/>
    </source>
</evidence>
<evidence type="ECO:0000259" key="2">
    <source>
        <dbReference type="Pfam" id="PF04773"/>
    </source>
</evidence>
<feature type="transmembrane region" description="Helical" evidence="1">
    <location>
        <begin position="97"/>
        <end position="117"/>
    </location>
</feature>
<dbReference type="Gene3D" id="2.60.120.1440">
    <property type="match status" value="1"/>
</dbReference>
<evidence type="ECO:0000256" key="1">
    <source>
        <dbReference type="SAM" id="Phobius"/>
    </source>
</evidence>
<organism evidence="4 5">
    <name type="scientific">Candidatus Pseudobacter hemicellulosilyticus</name>
    <dbReference type="NCBI Taxonomy" id="3121375"/>
    <lineage>
        <taxon>Bacteria</taxon>
        <taxon>Pseudomonadati</taxon>
        <taxon>Bacteroidota</taxon>
        <taxon>Chitinophagia</taxon>
        <taxon>Chitinophagales</taxon>
        <taxon>Chitinophagaceae</taxon>
        <taxon>Pseudobacter</taxon>
    </lineage>
</organism>
<feature type="domain" description="FecR protein" evidence="2">
    <location>
        <begin position="196"/>
        <end position="291"/>
    </location>
</feature>
<name>A0AAJ5WST4_9BACT</name>
<feature type="domain" description="Protein FecR C-terminal" evidence="3">
    <location>
        <begin position="336"/>
        <end position="402"/>
    </location>
</feature>
<dbReference type="InterPro" id="IPR012373">
    <property type="entry name" value="Ferrdict_sens_TM"/>
</dbReference>
<gene>
    <name evidence="4" type="ORF">P0Y53_15135</name>
</gene>
<dbReference type="Proteomes" id="UP001220610">
    <property type="component" value="Chromosome"/>
</dbReference>
<proteinExistence type="predicted"/>
<dbReference type="AlphaFoldDB" id="A0AAJ5WST4"/>
<dbReference type="PANTHER" id="PTHR30273:SF2">
    <property type="entry name" value="PROTEIN FECR"/>
    <property type="match status" value="1"/>
</dbReference>
<dbReference type="Gene3D" id="3.55.50.30">
    <property type="match status" value="1"/>
</dbReference>
<keyword evidence="1" id="KW-1133">Transmembrane helix</keyword>
<evidence type="ECO:0000313" key="5">
    <source>
        <dbReference type="Proteomes" id="UP001220610"/>
    </source>
</evidence>
<protein>
    <submittedName>
        <fullName evidence="4">FecR domain-containing protein</fullName>
    </submittedName>
</protein>
<evidence type="ECO:0000259" key="3">
    <source>
        <dbReference type="Pfam" id="PF16344"/>
    </source>
</evidence>
<dbReference type="EMBL" id="CP119311">
    <property type="protein sequence ID" value="WEK33825.1"/>
    <property type="molecule type" value="Genomic_DNA"/>
</dbReference>